<name>U6SKF0_9BACI</name>
<comment type="caution">
    <text evidence="2">The sequence shown here is derived from an EMBL/GenBank/DDBJ whole genome shotgun (WGS) entry which is preliminary data.</text>
</comment>
<feature type="transmembrane region" description="Helical" evidence="1">
    <location>
        <begin position="40"/>
        <end position="66"/>
    </location>
</feature>
<evidence type="ECO:0000313" key="2">
    <source>
        <dbReference type="EMBL" id="ERN51126.1"/>
    </source>
</evidence>
<dbReference type="AlphaFoldDB" id="U6SKF0"/>
<keyword evidence="1" id="KW-0472">Membrane</keyword>
<accession>U6SKF0</accession>
<proteinExistence type="predicted"/>
<keyword evidence="1" id="KW-1133">Transmembrane helix</keyword>
<organism evidence="2 3">
    <name type="scientific">Alkalihalophilus marmarensis DSM 21297</name>
    <dbReference type="NCBI Taxonomy" id="1188261"/>
    <lineage>
        <taxon>Bacteria</taxon>
        <taxon>Bacillati</taxon>
        <taxon>Bacillota</taxon>
        <taxon>Bacilli</taxon>
        <taxon>Bacillales</taxon>
        <taxon>Bacillaceae</taxon>
        <taxon>Alkalihalophilus</taxon>
    </lineage>
</organism>
<sequence length="74" mass="9001">MIEFGNFVGIFSLISVLFLKFLILRLVLKLFWGELVIFEFDWYFIFIYILFLYFLICVGLGFYLVLFEFYFGYG</sequence>
<gene>
    <name evidence="2" type="ORF">A33I_20955</name>
</gene>
<keyword evidence="1" id="KW-0812">Transmembrane</keyword>
<evidence type="ECO:0000313" key="3">
    <source>
        <dbReference type="Proteomes" id="UP000017170"/>
    </source>
</evidence>
<dbReference type="EMBL" id="ATAE01000084">
    <property type="protein sequence ID" value="ERN51126.1"/>
    <property type="molecule type" value="Genomic_DNA"/>
</dbReference>
<dbReference type="Proteomes" id="UP000017170">
    <property type="component" value="Unassembled WGS sequence"/>
</dbReference>
<feature type="transmembrane region" description="Helical" evidence="1">
    <location>
        <begin position="6"/>
        <end position="28"/>
    </location>
</feature>
<protein>
    <submittedName>
        <fullName evidence="2">Uncharacterized protein</fullName>
    </submittedName>
</protein>
<reference evidence="2 3" key="1">
    <citation type="journal article" date="2013" name="Genome Announc.">
        <title>Genome Sequence of the Extreme Obligate Alkaliphile Bacillus marmarensis Strain DSM 21297.</title>
        <authorList>
            <person name="Wernick D.G."/>
            <person name="Choi K.Y."/>
            <person name="Tat C.A."/>
            <person name="Lafontaine Rivera J.G."/>
            <person name="Liao J.C."/>
        </authorList>
    </citation>
    <scope>NUCLEOTIDE SEQUENCE [LARGE SCALE GENOMIC DNA]</scope>
    <source>
        <strain evidence="2 3">DSM 21297</strain>
    </source>
</reference>
<evidence type="ECO:0000256" key="1">
    <source>
        <dbReference type="SAM" id="Phobius"/>
    </source>
</evidence>
<keyword evidence="3" id="KW-1185">Reference proteome</keyword>